<protein>
    <recommendedName>
        <fullName evidence="3">CRISPR system Cms protein Csm5</fullName>
    </recommendedName>
    <alternativeName>
        <fullName evidence="6">CRISPR type III A-associated protein Csm5</fullName>
    </alternativeName>
</protein>
<dbReference type="InterPro" id="IPR005537">
    <property type="entry name" value="RAMP_III_fam"/>
</dbReference>
<proteinExistence type="inferred from homology"/>
<feature type="domain" description="CRISPR type III-associated protein" evidence="8">
    <location>
        <begin position="16"/>
        <end position="187"/>
    </location>
</feature>
<comment type="similarity">
    <text evidence="2">Belongs to the CRISPR-associated Csm5 family.</text>
</comment>
<keyword evidence="5" id="KW-0051">Antiviral defense</keyword>
<evidence type="ECO:0000256" key="2">
    <source>
        <dbReference type="ARBA" id="ARBA00006680"/>
    </source>
</evidence>
<feature type="region of interest" description="Disordered" evidence="7">
    <location>
        <begin position="478"/>
        <end position="497"/>
    </location>
</feature>
<organism evidence="9 10">
    <name type="scientific">Methylovulum psychrotolerans</name>
    <dbReference type="NCBI Taxonomy" id="1704499"/>
    <lineage>
        <taxon>Bacteria</taxon>
        <taxon>Pseudomonadati</taxon>
        <taxon>Pseudomonadota</taxon>
        <taxon>Gammaproteobacteria</taxon>
        <taxon>Methylococcales</taxon>
        <taxon>Methylococcaceae</taxon>
        <taxon>Methylovulum</taxon>
    </lineage>
</organism>
<feature type="compositionally biased region" description="Basic and acidic residues" evidence="7">
    <location>
        <begin position="483"/>
        <end position="494"/>
    </location>
</feature>
<evidence type="ECO:0000256" key="1">
    <source>
        <dbReference type="ARBA" id="ARBA00003088"/>
    </source>
</evidence>
<evidence type="ECO:0000313" key="10">
    <source>
        <dbReference type="Proteomes" id="UP000237423"/>
    </source>
</evidence>
<dbReference type="InterPro" id="IPR010173">
    <property type="entry name" value="CRISPR-assoc_Csm5"/>
</dbReference>
<comment type="function">
    <text evidence="1">This subunit might be involved in maturation of a crRNA intermediate to its mature form.</text>
</comment>
<evidence type="ECO:0000313" key="9">
    <source>
        <dbReference type="EMBL" id="POZ50609.1"/>
    </source>
</evidence>
<dbReference type="GO" id="GO:0003723">
    <property type="term" value="F:RNA binding"/>
    <property type="evidence" value="ECO:0007669"/>
    <property type="project" value="UniProtKB-KW"/>
</dbReference>
<dbReference type="EMBL" id="PGFZ01000009">
    <property type="protein sequence ID" value="POZ50609.1"/>
    <property type="molecule type" value="Genomic_DNA"/>
</dbReference>
<evidence type="ECO:0000256" key="7">
    <source>
        <dbReference type="SAM" id="MobiDB-lite"/>
    </source>
</evidence>
<evidence type="ECO:0000256" key="3">
    <source>
        <dbReference type="ARBA" id="ARBA00016113"/>
    </source>
</evidence>
<evidence type="ECO:0000256" key="4">
    <source>
        <dbReference type="ARBA" id="ARBA00022884"/>
    </source>
</evidence>
<dbReference type="AlphaFoldDB" id="A0A2S5CIJ0"/>
<evidence type="ECO:0000256" key="6">
    <source>
        <dbReference type="ARBA" id="ARBA00031720"/>
    </source>
</evidence>
<reference evidence="9 10" key="1">
    <citation type="submission" date="2017-11" db="EMBL/GenBank/DDBJ databases">
        <title>Draft Genome Sequence of Methylobacter psychrotolerans Sph1T, an Obligate Methanotroph from Low-Temperature Environments.</title>
        <authorList>
            <person name="Oshkin I.Y."/>
            <person name="Miroshnikov K."/>
            <person name="Belova S.E."/>
            <person name="Korzhenkov A."/>
            <person name="Toshchakov S.V."/>
            <person name="Dedysh S.N."/>
        </authorList>
    </citation>
    <scope>NUCLEOTIDE SEQUENCE [LARGE SCALE GENOMIC DNA]</scope>
    <source>
        <strain evidence="9 10">Sph1</strain>
    </source>
</reference>
<name>A0A2S5CIJ0_9GAMM</name>
<keyword evidence="4" id="KW-0694">RNA-binding</keyword>
<dbReference type="PANTHER" id="PTHR38007:SF1">
    <property type="entry name" value="CRISPR SYSTEM CMS PROTEIN CSM5"/>
    <property type="match status" value="1"/>
</dbReference>
<dbReference type="Proteomes" id="UP000237423">
    <property type="component" value="Unassembled WGS sequence"/>
</dbReference>
<gene>
    <name evidence="9" type="ORF">AADEFJLK_03502</name>
</gene>
<dbReference type="NCBIfam" id="TIGR01899">
    <property type="entry name" value="cas_TM1807_csm5"/>
    <property type="match status" value="1"/>
</dbReference>
<dbReference type="PANTHER" id="PTHR38007">
    <property type="entry name" value="CRISPR SYSTEM CMS PROTEIN CSM5"/>
    <property type="match status" value="1"/>
</dbReference>
<dbReference type="GO" id="GO:0051607">
    <property type="term" value="P:defense response to virus"/>
    <property type="evidence" value="ECO:0007669"/>
    <property type="project" value="UniProtKB-KW"/>
</dbReference>
<evidence type="ECO:0000256" key="5">
    <source>
        <dbReference type="ARBA" id="ARBA00023118"/>
    </source>
</evidence>
<sequence>MKMSMKGKTLSLKVGLEILTPVQCGSGQDLTQDFDYVVENGQVFVVDQERMFTAIASGDKQLDDALLGGECNLSYWVNELAGERYGYALPMLSRTTKTFTKFREHLKDALYQPYIAGSSLKGAITTALLADYLRELPKAIYQELLPNIANKPENTHAAKKLLDTLLGEDPEHNIFRALHVKDVMLRAEDLCLVDIRWLNLTTDSTNKVSAEWRRITGKNFPINEWKKANGIHAEMLKPKSQAQFQLQWDEFLLSDLSTWYTSAHDILPRDFAGLKERLNRHARYRLEQEIKFYHDYGAIKPEQACIKLLSALQNDPDSIYLQLSWGSGWRGMTGDWLEPDLTKEMCQLFGLRKSVLSELPFPKTRRLAVSGEEPKLPLGWVRLFSYSQIEEKLKQEQLKPQTEAALLDAETQQLGYQGLAAELYKKSQTEKWAVKNNSEKFYRAMNTDYLQKIEEEPNPEIKKQAVAIISGLMDTRNKGIMKNPEKKKGKRQDFEYGDNPRNIAIRLNNIKLS</sequence>
<dbReference type="Pfam" id="PF03787">
    <property type="entry name" value="RAMPs"/>
    <property type="match status" value="1"/>
</dbReference>
<accession>A0A2S5CIJ0</accession>
<comment type="caution">
    <text evidence="9">The sequence shown here is derived from an EMBL/GenBank/DDBJ whole genome shotgun (WGS) entry which is preliminary data.</text>
</comment>
<evidence type="ECO:0000259" key="8">
    <source>
        <dbReference type="Pfam" id="PF03787"/>
    </source>
</evidence>